<dbReference type="EMBL" id="FMVW01000004">
    <property type="protein sequence ID" value="SCZ36781.1"/>
    <property type="molecule type" value="Genomic_DNA"/>
</dbReference>
<evidence type="ECO:0000259" key="1">
    <source>
        <dbReference type="Pfam" id="PF04471"/>
    </source>
</evidence>
<dbReference type="InterPro" id="IPR052906">
    <property type="entry name" value="Type_IV_Methyl-Rstrct_Enzyme"/>
</dbReference>
<gene>
    <name evidence="2" type="ORF">SAMN03080610_02037</name>
</gene>
<dbReference type="InterPro" id="IPR007560">
    <property type="entry name" value="Restrct_endonuc_IV_Mrr"/>
</dbReference>
<name>A0A1G5NJ43_AFIMA</name>
<dbReference type="Proteomes" id="UP000199347">
    <property type="component" value="Unassembled WGS sequence"/>
</dbReference>
<feature type="domain" description="Restriction endonuclease type IV Mrr" evidence="1">
    <location>
        <begin position="202"/>
        <end position="314"/>
    </location>
</feature>
<dbReference type="GO" id="GO:0043590">
    <property type="term" value="C:bacterial nucleoid"/>
    <property type="evidence" value="ECO:0007669"/>
    <property type="project" value="TreeGrafter"/>
</dbReference>
<dbReference type="PANTHER" id="PTHR30015">
    <property type="entry name" value="MRR RESTRICTION SYSTEM PROTEIN"/>
    <property type="match status" value="1"/>
</dbReference>
<dbReference type="Gene3D" id="3.40.1350.10">
    <property type="match status" value="1"/>
</dbReference>
<dbReference type="GO" id="GO:0015666">
    <property type="term" value="F:restriction endodeoxyribonuclease activity"/>
    <property type="evidence" value="ECO:0007669"/>
    <property type="project" value="TreeGrafter"/>
</dbReference>
<dbReference type="AlphaFoldDB" id="A0A1G5NJ43"/>
<protein>
    <submittedName>
        <fullName evidence="2">Restriction system protein</fullName>
    </submittedName>
</protein>
<dbReference type="InterPro" id="IPR011856">
    <property type="entry name" value="tRNA_endonuc-like_dom_sf"/>
</dbReference>
<evidence type="ECO:0000313" key="2">
    <source>
        <dbReference type="EMBL" id="SCZ36781.1"/>
    </source>
</evidence>
<dbReference type="InterPro" id="IPR011335">
    <property type="entry name" value="Restrct_endonuc-II-like"/>
</dbReference>
<dbReference type="PANTHER" id="PTHR30015:SF7">
    <property type="entry name" value="TYPE IV METHYL-DIRECTED RESTRICTION ENZYME ECOKMRR"/>
    <property type="match status" value="1"/>
</dbReference>
<evidence type="ECO:0000313" key="3">
    <source>
        <dbReference type="Proteomes" id="UP000199347"/>
    </source>
</evidence>
<organism evidence="2 3">
    <name type="scientific">Afifella marina DSM 2698</name>
    <dbReference type="NCBI Taxonomy" id="1120955"/>
    <lineage>
        <taxon>Bacteria</taxon>
        <taxon>Pseudomonadati</taxon>
        <taxon>Pseudomonadota</taxon>
        <taxon>Alphaproteobacteria</taxon>
        <taxon>Hyphomicrobiales</taxon>
        <taxon>Afifellaceae</taxon>
        <taxon>Afifella</taxon>
    </lineage>
</organism>
<reference evidence="2 3" key="1">
    <citation type="submission" date="2016-10" db="EMBL/GenBank/DDBJ databases">
        <authorList>
            <person name="de Groot N.N."/>
        </authorList>
    </citation>
    <scope>NUCLEOTIDE SEQUENCE [LARGE SCALE GENOMIC DNA]</scope>
    <source>
        <strain evidence="2 3">DSM 2698</strain>
    </source>
</reference>
<dbReference type="SUPFAM" id="SSF52980">
    <property type="entry name" value="Restriction endonuclease-like"/>
    <property type="match status" value="1"/>
</dbReference>
<dbReference type="GO" id="GO:0003677">
    <property type="term" value="F:DNA binding"/>
    <property type="evidence" value="ECO:0007669"/>
    <property type="project" value="InterPro"/>
</dbReference>
<dbReference type="GO" id="GO:0009307">
    <property type="term" value="P:DNA restriction-modification system"/>
    <property type="evidence" value="ECO:0007669"/>
    <property type="project" value="InterPro"/>
</dbReference>
<dbReference type="PIRSF" id="PIRSF031853">
    <property type="entry name" value="UPC031853"/>
    <property type="match status" value="1"/>
</dbReference>
<dbReference type="Pfam" id="PF04471">
    <property type="entry name" value="Mrr_cat"/>
    <property type="match status" value="1"/>
</dbReference>
<keyword evidence="3" id="KW-1185">Reference proteome</keyword>
<dbReference type="STRING" id="1120955.SAMN03080610_02037"/>
<accession>A0A1G5NJ43</accession>
<dbReference type="InterPro" id="IPR016984">
    <property type="entry name" value="UCP031853"/>
</dbReference>
<sequence length="339" mass="37622">MKRMWMVRAETGRRLYDDFKEKSAVAVGWGEIGPLDELTSREAIIELVAQEWPDQPLQAHRMAASQLHRFRSEIADGDRIVTYNPSRRVYLVGTASGPYRFDPLIDKEDPNLRPVTWDGEVSRDLLTIASKNSLGAISTLFLIPDHAAKDLERALATQRPAVEEASASGAVSTASDESEVEVSALIEDVQARATEFIKDKISALDWRGMQQLAAGLLRAMGYKTRISPDGPDRGKDIVASPDGFGFEAPRIVVEVKHRTAAMGSQEIRSFLGGRHPGDKGLYVSTGGFTKDARYEADRANIPIHLMGIDDLVEAVIENYDALDSETRQLLPLKRIYWPM</sequence>
<proteinExistence type="predicted"/>
<dbReference type="RefSeq" id="WP_244514535.1">
    <property type="nucleotide sequence ID" value="NZ_FMVW01000004.1"/>
</dbReference>